<dbReference type="InterPro" id="IPR028082">
    <property type="entry name" value="Peripla_BP_I"/>
</dbReference>
<comment type="similarity">
    <text evidence="1">Belongs to the leucine-binding protein family.</text>
</comment>
<dbReference type="NCBIfam" id="TIGR03863">
    <property type="entry name" value="PQQ_ABC_bind"/>
    <property type="match status" value="1"/>
</dbReference>
<sequence>MSFTIRAMAKAACAAVTVAVAALSPGAASAQTAPKLDIPIVYITRAEDARLSLSFVDPDVKEPGVWGARLALKDNQTTGRFLGHSYSLIEVVVPEDGDVTAAFEKEIAAGHRFFIADLAHDDLLAIAQADGASDTLIFNGRAGETDLRTETCFPQVFHTALSLAMRADGLMQFLVWKRWPDIFLLSGSGPGDPAYAEAMRKAARKFGAEIVADETYSYSPIARRTDSGHIQVQTQMPVATQGAGDDYDVLVVADENDTFGEYLPFNTYAPRPVAGTQGLVPMAWHRVQEQWGSTQIQHRFEKQAGRWMEERDYGAWLGVRAIGEAVTRTNSADPAKIRAYLRSDDFALGGFKGVGLSFRPWNQQMRQPVLLTNKRILVSVSPQPGFLHQRNRLDSLGYDKPETSCDLQ</sequence>
<evidence type="ECO:0000256" key="1">
    <source>
        <dbReference type="ARBA" id="ARBA00010062"/>
    </source>
</evidence>
<evidence type="ECO:0000259" key="5">
    <source>
        <dbReference type="Pfam" id="PF13458"/>
    </source>
</evidence>
<name>A0A2T5VE16_9HYPH</name>
<keyword evidence="3" id="KW-0813">Transport</keyword>
<keyword evidence="7" id="KW-1185">Reference proteome</keyword>
<dbReference type="Pfam" id="PF13458">
    <property type="entry name" value="Peripla_BP_6"/>
    <property type="match status" value="1"/>
</dbReference>
<evidence type="ECO:0000256" key="3">
    <source>
        <dbReference type="ARBA" id="ARBA00022970"/>
    </source>
</evidence>
<evidence type="ECO:0000256" key="2">
    <source>
        <dbReference type="ARBA" id="ARBA00022729"/>
    </source>
</evidence>
<dbReference type="AlphaFoldDB" id="A0A2T5VE16"/>
<dbReference type="GO" id="GO:0006865">
    <property type="term" value="P:amino acid transport"/>
    <property type="evidence" value="ECO:0007669"/>
    <property type="project" value="UniProtKB-KW"/>
</dbReference>
<keyword evidence="2 4" id="KW-0732">Signal</keyword>
<dbReference type="PANTHER" id="PTHR30483">
    <property type="entry name" value="LEUCINE-SPECIFIC-BINDING PROTEIN"/>
    <property type="match status" value="1"/>
</dbReference>
<organism evidence="6 7">
    <name type="scientific">Breoghania corrubedonensis</name>
    <dbReference type="NCBI Taxonomy" id="665038"/>
    <lineage>
        <taxon>Bacteria</taxon>
        <taxon>Pseudomonadati</taxon>
        <taxon>Pseudomonadota</taxon>
        <taxon>Alphaproteobacteria</taxon>
        <taxon>Hyphomicrobiales</taxon>
        <taxon>Stappiaceae</taxon>
        <taxon>Breoghania</taxon>
    </lineage>
</organism>
<accession>A0A2T5VE16</accession>
<dbReference type="InterPro" id="IPR051010">
    <property type="entry name" value="BCAA_transport"/>
</dbReference>
<dbReference type="CDD" id="cd06268">
    <property type="entry name" value="PBP1_ABC_transporter_LIVBP-like"/>
    <property type="match status" value="1"/>
</dbReference>
<dbReference type="InterPro" id="IPR028081">
    <property type="entry name" value="Leu-bd"/>
</dbReference>
<proteinExistence type="inferred from homology"/>
<feature type="signal peptide" evidence="4">
    <location>
        <begin position="1"/>
        <end position="30"/>
    </location>
</feature>
<protein>
    <submittedName>
        <fullName evidence="6">Amino acid/amide ABC transporter substrate-binding protein (HAAT family)</fullName>
    </submittedName>
</protein>
<feature type="domain" description="Leucine-binding protein" evidence="5">
    <location>
        <begin position="61"/>
        <end position="370"/>
    </location>
</feature>
<reference evidence="6 7" key="1">
    <citation type="submission" date="2018-04" db="EMBL/GenBank/DDBJ databases">
        <title>Genomic Encyclopedia of Archaeal and Bacterial Type Strains, Phase II (KMG-II): from individual species to whole genera.</title>
        <authorList>
            <person name="Goeker M."/>
        </authorList>
    </citation>
    <scope>NUCLEOTIDE SEQUENCE [LARGE SCALE GENOMIC DNA]</scope>
    <source>
        <strain evidence="6 7">DSM 23382</strain>
    </source>
</reference>
<dbReference type="Gene3D" id="3.40.50.2300">
    <property type="match status" value="2"/>
</dbReference>
<evidence type="ECO:0000256" key="4">
    <source>
        <dbReference type="SAM" id="SignalP"/>
    </source>
</evidence>
<dbReference type="RefSeq" id="WP_210203339.1">
    <property type="nucleotide sequence ID" value="NZ_QAYG01000001.1"/>
</dbReference>
<evidence type="ECO:0000313" key="7">
    <source>
        <dbReference type="Proteomes" id="UP000244081"/>
    </source>
</evidence>
<gene>
    <name evidence="6" type="ORF">C8N35_10132</name>
</gene>
<evidence type="ECO:0000313" key="6">
    <source>
        <dbReference type="EMBL" id="PTW62000.1"/>
    </source>
</evidence>
<dbReference type="InterPro" id="IPR022478">
    <property type="entry name" value="ABC_transptr_sub-bd_PQQ"/>
</dbReference>
<dbReference type="PANTHER" id="PTHR30483:SF6">
    <property type="entry name" value="PERIPLASMIC BINDING PROTEIN OF ABC TRANSPORTER FOR NATURAL AMINO ACIDS"/>
    <property type="match status" value="1"/>
</dbReference>
<dbReference type="EMBL" id="QAYG01000001">
    <property type="protein sequence ID" value="PTW62000.1"/>
    <property type="molecule type" value="Genomic_DNA"/>
</dbReference>
<feature type="chain" id="PRO_5015487002" evidence="4">
    <location>
        <begin position="31"/>
        <end position="408"/>
    </location>
</feature>
<comment type="caution">
    <text evidence="6">The sequence shown here is derived from an EMBL/GenBank/DDBJ whole genome shotgun (WGS) entry which is preliminary data.</text>
</comment>
<dbReference type="Proteomes" id="UP000244081">
    <property type="component" value="Unassembled WGS sequence"/>
</dbReference>
<dbReference type="SUPFAM" id="SSF53822">
    <property type="entry name" value="Periplasmic binding protein-like I"/>
    <property type="match status" value="1"/>
</dbReference>
<keyword evidence="3" id="KW-0029">Amino-acid transport</keyword>